<reference evidence="2 3" key="1">
    <citation type="submission" date="2023-03" db="EMBL/GenBank/DDBJ databases">
        <authorList>
            <person name="Shen W."/>
            <person name="Cai J."/>
        </authorList>
    </citation>
    <scope>NUCLEOTIDE SEQUENCE [LARGE SCALE GENOMIC DNA]</scope>
    <source>
        <strain evidence="2 3">D6-4</strain>
    </source>
</reference>
<evidence type="ECO:0000259" key="1">
    <source>
        <dbReference type="Pfam" id="PF20434"/>
    </source>
</evidence>
<dbReference type="Gene3D" id="3.40.50.1820">
    <property type="entry name" value="alpha/beta hydrolase"/>
    <property type="match status" value="1"/>
</dbReference>
<organism evidence="2 3">
    <name type="scientific">Enterococcus hulanensis</name>
    <dbReference type="NCBI Taxonomy" id="2559929"/>
    <lineage>
        <taxon>Bacteria</taxon>
        <taxon>Bacillati</taxon>
        <taxon>Bacillota</taxon>
        <taxon>Bacilli</taxon>
        <taxon>Lactobacillales</taxon>
        <taxon>Enterococcaceae</taxon>
        <taxon>Enterococcus</taxon>
    </lineage>
</organism>
<dbReference type="Proteomes" id="UP001252875">
    <property type="component" value="Unassembled WGS sequence"/>
</dbReference>
<dbReference type="RefSeq" id="WP_311847687.1">
    <property type="nucleotide sequence ID" value="NZ_JARPYI010000010.1"/>
</dbReference>
<protein>
    <submittedName>
        <fullName evidence="2">Subtype B tannase</fullName>
    </submittedName>
</protein>
<name>A0ABU3F234_9ENTE</name>
<dbReference type="InterPro" id="IPR029058">
    <property type="entry name" value="AB_hydrolase_fold"/>
</dbReference>
<dbReference type="EMBL" id="JARPYI010000010">
    <property type="protein sequence ID" value="MDT2601193.1"/>
    <property type="molecule type" value="Genomic_DNA"/>
</dbReference>
<evidence type="ECO:0000313" key="3">
    <source>
        <dbReference type="Proteomes" id="UP001252875"/>
    </source>
</evidence>
<comment type="caution">
    <text evidence="2">The sequence shown here is derived from an EMBL/GenBank/DDBJ whole genome shotgun (WGS) entry which is preliminary data.</text>
</comment>
<dbReference type="SUPFAM" id="SSF53474">
    <property type="entry name" value="alpha/beta-Hydrolases"/>
    <property type="match status" value="1"/>
</dbReference>
<gene>
    <name evidence="2" type="ORF">P7D85_15500</name>
</gene>
<feature type="domain" description="BD-FAE-like" evidence="1">
    <location>
        <begin position="144"/>
        <end position="230"/>
    </location>
</feature>
<dbReference type="InterPro" id="IPR049492">
    <property type="entry name" value="BD-FAE-like_dom"/>
</dbReference>
<dbReference type="InterPro" id="IPR048124">
    <property type="entry name" value="Tannase_B"/>
</dbReference>
<dbReference type="NCBIfam" id="NF041556">
    <property type="entry name" value="tannase_B"/>
    <property type="match status" value="1"/>
</dbReference>
<sequence length="504" mass="56756">MSDKLRLPTEQYVIKTCEQGGRKITYRAFENLSYCEKPVDLIQKLSIYVPEDYYHGLAIGAYDRSNAPIFMPNTVGGYLPGPVDEPGEDRYSKNVNSIFLALEHGYVVVSAGVRGRTSGRITADYFEGSKEEEYIEATGHMVGRAPALIVDYKAVIRYLRYNRHLIPGDTERIITNGTSAGGALSALAGATGNSPDYDSYLAEIGAADERDDIFAVSSYCPIHNLENADSAYEWLFSGQKDYYRTKHLRTDNGIIRIPDDGQMTDQQLVLSRALKALFPAYVNSLGLTDEAGETLTLDEDGEGSFKEFVKEELLASANKELQTHENESLRIRWMMDGSEIDTQSYLTVVDNHVIDLDWDAFVTKITRMKAAPAFDAVDLTSPENEEFGNEQIDSRHFTAFSMEHSRVPDAELADDMTIRLLNPTVYIRENKADIAKHWRIRHGSFDRDTSLAIPVILATLLKNKGYDVDFELPWGIYHCGDYDLAELFKWIDELCLSYQSNEIV</sequence>
<dbReference type="Pfam" id="PF20434">
    <property type="entry name" value="BD-FAE"/>
    <property type="match status" value="1"/>
</dbReference>
<accession>A0ABU3F234</accession>
<keyword evidence="3" id="KW-1185">Reference proteome</keyword>
<proteinExistence type="predicted"/>
<evidence type="ECO:0000313" key="2">
    <source>
        <dbReference type="EMBL" id="MDT2601193.1"/>
    </source>
</evidence>